<evidence type="ECO:0000256" key="2">
    <source>
        <dbReference type="ARBA" id="ARBA00022737"/>
    </source>
</evidence>
<proteinExistence type="predicted"/>
<evidence type="ECO:0000259" key="5">
    <source>
        <dbReference type="PROSITE" id="PS51094"/>
    </source>
</evidence>
<evidence type="ECO:0000256" key="4">
    <source>
        <dbReference type="ARBA" id="ARBA00023163"/>
    </source>
</evidence>
<dbReference type="GO" id="GO:0006355">
    <property type="term" value="P:regulation of DNA-templated transcription"/>
    <property type="evidence" value="ECO:0007669"/>
    <property type="project" value="InterPro"/>
</dbReference>
<sequence length="706" mass="80812">MYISARERQILERLISRKDGITVKEIAQDIEVSERTVHRDLKGVEDLLHDYELELKKQSGVGIQIVGEDEKKKDLELFLYNLSHSEYTPEERQTLILCTLLEAAEPIKLIALANDLNVTVATVSNDLTKLNDWFESFDLSLIRRRGYGVEVTGSEQAKRRAMSSLISSNFDESEFLTVIRENIQKKSTQQINTISERLLGLVEKEKLVIVEKAIEEANNELPYSIADSAYIGLVVHLSLAIERILQGEKIEFDESYLENLQETKEYEVAEKIIVKLKKVFNIEIPDAEIGYITMHLRGAKLRHDNELLLEDSSFQVAVKARKLMQYVSERVGQDLGDDQSLFQGLVAHLKPAIYRMRQQMRIHNPLLEKIQKDYGELFQIIKEGVAGIFDTLDVPDAEIGYLVMHFGSSLEREKRESHLSALVICSSGIGSSKMLASRIQKEIPMIKTLHNASLFELKQLNLDDYDMVLSTIPLSNFEREYILVNPFLTEEEVGKIHAYIKQNVEKKQFVDRALKGEPASEFKNHKKVIQSFQSIHEYSYYILKILEGFHYKALHNKDTFENTLTDACYELFRKRIIEQPNKVVDALMEREKLGGLGIPNTSLALFHTRNKCIHEPSFTIYSLETPLEAKAMDGSIVEVKNILLLLSPEEMPQKGLELLSLISSLIIESDASISLFESQNAELIASYLSVNFENYFNEKLKEIRRG</sequence>
<accession>A0A366XXU4</accession>
<dbReference type="RefSeq" id="WP_113804711.1">
    <property type="nucleotide sequence ID" value="NZ_QOCW01000003.1"/>
</dbReference>
<feature type="domain" description="PTS EIIB type-2" evidence="6">
    <location>
        <begin position="419"/>
        <end position="508"/>
    </location>
</feature>
<evidence type="ECO:0000313" key="9">
    <source>
        <dbReference type="Proteomes" id="UP000253314"/>
    </source>
</evidence>
<protein>
    <submittedName>
        <fullName evidence="8">PTS sugar transporter</fullName>
    </submittedName>
</protein>
<dbReference type="Gene3D" id="1.10.10.10">
    <property type="entry name" value="Winged helix-like DNA-binding domain superfamily/Winged helix DNA-binding domain"/>
    <property type="match status" value="2"/>
</dbReference>
<feature type="domain" description="PRD" evidence="7">
    <location>
        <begin position="311"/>
        <end position="416"/>
    </location>
</feature>
<dbReference type="InterPro" id="IPR002178">
    <property type="entry name" value="PTS_EIIA_type-2_dom"/>
</dbReference>
<dbReference type="InterPro" id="IPR013011">
    <property type="entry name" value="PTS_EIIB_2"/>
</dbReference>
<keyword evidence="9" id="KW-1185">Reference proteome</keyword>
<dbReference type="InterPro" id="IPR036388">
    <property type="entry name" value="WH-like_DNA-bd_sf"/>
</dbReference>
<dbReference type="Gene3D" id="1.10.1790.10">
    <property type="entry name" value="PRD domain"/>
    <property type="match status" value="2"/>
</dbReference>
<feature type="domain" description="PTS EIIA type-2" evidence="5">
    <location>
        <begin position="544"/>
        <end position="691"/>
    </location>
</feature>
<dbReference type="PROSITE" id="PS51099">
    <property type="entry name" value="PTS_EIIB_TYPE_2"/>
    <property type="match status" value="1"/>
</dbReference>
<dbReference type="InterPro" id="IPR036390">
    <property type="entry name" value="WH_DNA-bd_sf"/>
</dbReference>
<dbReference type="InterPro" id="IPR036095">
    <property type="entry name" value="PTS_EIIB-like_sf"/>
</dbReference>
<keyword evidence="2" id="KW-0677">Repeat</keyword>
<dbReference type="PANTHER" id="PTHR30185">
    <property type="entry name" value="CRYPTIC BETA-GLUCOSIDE BGL OPERON ANTITERMINATOR"/>
    <property type="match status" value="1"/>
</dbReference>
<dbReference type="InterPro" id="IPR036634">
    <property type="entry name" value="PRD_sf"/>
</dbReference>
<organism evidence="8 9">
    <name type="scientific">Bacillus taeanensis</name>
    <dbReference type="NCBI Taxonomy" id="273032"/>
    <lineage>
        <taxon>Bacteria</taxon>
        <taxon>Bacillati</taxon>
        <taxon>Bacillota</taxon>
        <taxon>Bacilli</taxon>
        <taxon>Bacillales</taxon>
        <taxon>Bacillaceae</taxon>
        <taxon>Bacillus</taxon>
    </lineage>
</organism>
<gene>
    <name evidence="8" type="ORF">DS031_04325</name>
</gene>
<dbReference type="EMBL" id="QOCW01000003">
    <property type="protein sequence ID" value="RBW70717.1"/>
    <property type="molecule type" value="Genomic_DNA"/>
</dbReference>
<dbReference type="InterPro" id="IPR011608">
    <property type="entry name" value="PRD"/>
</dbReference>
<keyword evidence="3" id="KW-0805">Transcription regulation</keyword>
<dbReference type="Gene3D" id="3.40.50.2300">
    <property type="match status" value="1"/>
</dbReference>
<evidence type="ECO:0000259" key="7">
    <source>
        <dbReference type="PROSITE" id="PS51372"/>
    </source>
</evidence>
<dbReference type="PROSITE" id="PS51372">
    <property type="entry name" value="PRD_2"/>
    <property type="match status" value="2"/>
</dbReference>
<dbReference type="SUPFAM" id="SSF46785">
    <property type="entry name" value="Winged helix' DNA-binding domain"/>
    <property type="match status" value="2"/>
</dbReference>
<keyword evidence="1" id="KW-0808">Transferase</keyword>
<evidence type="ECO:0000256" key="3">
    <source>
        <dbReference type="ARBA" id="ARBA00023015"/>
    </source>
</evidence>
<dbReference type="CDD" id="cd05568">
    <property type="entry name" value="PTS_IIB_bgl_like"/>
    <property type="match status" value="1"/>
</dbReference>
<comment type="caution">
    <text evidence="8">The sequence shown here is derived from an EMBL/GenBank/DDBJ whole genome shotgun (WGS) entry which is preliminary data.</text>
</comment>
<dbReference type="Pfam" id="PF08279">
    <property type="entry name" value="HTH_11"/>
    <property type="match status" value="2"/>
</dbReference>
<feature type="domain" description="PRD" evidence="7">
    <location>
        <begin position="201"/>
        <end position="306"/>
    </location>
</feature>
<dbReference type="InterPro" id="IPR013196">
    <property type="entry name" value="HTH_11"/>
</dbReference>
<dbReference type="AlphaFoldDB" id="A0A366XXU4"/>
<keyword evidence="8" id="KW-0762">Sugar transport</keyword>
<dbReference type="PANTHER" id="PTHR30185:SF18">
    <property type="entry name" value="TRANSCRIPTIONAL REGULATOR MTLR"/>
    <property type="match status" value="1"/>
</dbReference>
<dbReference type="InterPro" id="IPR016152">
    <property type="entry name" value="PTrfase/Anion_transptr"/>
</dbReference>
<reference evidence="8 9" key="1">
    <citation type="submission" date="2018-07" db="EMBL/GenBank/DDBJ databases">
        <title>Lottiidibacillus patelloidae gen. nov., sp. nov., isolated from the intestinal tract of a marine limpet and the reclassification of B. taeanensis BH030017T, B. algicola KMM 3737T and B. hwajinpoensis SW-72T as genus Lottiidibacillus.</title>
        <authorList>
            <person name="Liu R."/>
            <person name="Huang Z."/>
        </authorList>
    </citation>
    <scope>NUCLEOTIDE SEQUENCE [LARGE SCALE GENOMIC DNA]</scope>
    <source>
        <strain evidence="8 9">BH030017</strain>
    </source>
</reference>
<dbReference type="SUPFAM" id="SSF63520">
    <property type="entry name" value="PTS-regulatory domain, PRD"/>
    <property type="match status" value="2"/>
</dbReference>
<evidence type="ECO:0000256" key="1">
    <source>
        <dbReference type="ARBA" id="ARBA00022679"/>
    </source>
</evidence>
<keyword evidence="8" id="KW-0813">Transport</keyword>
<dbReference type="Pfam" id="PF00874">
    <property type="entry name" value="PRD"/>
    <property type="match status" value="2"/>
</dbReference>
<name>A0A366XXU4_9BACI</name>
<evidence type="ECO:0000259" key="6">
    <source>
        <dbReference type="PROSITE" id="PS51099"/>
    </source>
</evidence>
<keyword evidence="4" id="KW-0804">Transcription</keyword>
<dbReference type="Gene3D" id="3.40.930.10">
    <property type="entry name" value="Mannitol-specific EII, Chain A"/>
    <property type="match status" value="1"/>
</dbReference>
<dbReference type="Pfam" id="PF00359">
    <property type="entry name" value="PTS_EIIA_2"/>
    <property type="match status" value="1"/>
</dbReference>
<evidence type="ECO:0000313" key="8">
    <source>
        <dbReference type="EMBL" id="RBW70717.1"/>
    </source>
</evidence>
<dbReference type="InterPro" id="IPR050661">
    <property type="entry name" value="BglG_antiterminators"/>
</dbReference>
<dbReference type="SUPFAM" id="SSF52794">
    <property type="entry name" value="PTS system IIB component-like"/>
    <property type="match status" value="1"/>
</dbReference>
<dbReference type="SUPFAM" id="SSF55804">
    <property type="entry name" value="Phoshotransferase/anion transport protein"/>
    <property type="match status" value="1"/>
</dbReference>
<dbReference type="GO" id="GO:0009401">
    <property type="term" value="P:phosphoenolpyruvate-dependent sugar phosphotransferase system"/>
    <property type="evidence" value="ECO:0007669"/>
    <property type="project" value="InterPro"/>
</dbReference>
<dbReference type="OrthoDB" id="9776005at2"/>
<dbReference type="GO" id="GO:0008982">
    <property type="term" value="F:protein-N(PI)-phosphohistidine-sugar phosphotransferase activity"/>
    <property type="evidence" value="ECO:0007669"/>
    <property type="project" value="InterPro"/>
</dbReference>
<dbReference type="Proteomes" id="UP000253314">
    <property type="component" value="Unassembled WGS sequence"/>
</dbReference>
<dbReference type="PROSITE" id="PS51094">
    <property type="entry name" value="PTS_EIIA_TYPE_2"/>
    <property type="match status" value="1"/>
</dbReference>